<evidence type="ECO:0000313" key="2">
    <source>
        <dbReference type="EMBL" id="OTF71903.1"/>
    </source>
</evidence>
<proteinExistence type="predicted"/>
<evidence type="ECO:0000256" key="1">
    <source>
        <dbReference type="SAM" id="MobiDB-lite"/>
    </source>
</evidence>
<dbReference type="AlphaFoldDB" id="A0A1Y3AW86"/>
<feature type="region of interest" description="Disordered" evidence="1">
    <location>
        <begin position="27"/>
        <end position="53"/>
    </location>
</feature>
<sequence length="210" mass="24458">MESDDSSNVTLRRQREIDISNEELLRTAISTPQPTPNQRVNMENGSQSPTQQQNYVHSQLEFLQENFSIQNQIQMPNLNQQMYAHHSPTLTQAPSIISQNQFQPQMYAQQSPILQHFSPMINQDQFRPQMYVQMPTSYNQQASNPNQFEPQSNFHVNHHPTMNNMQIANSDSRRAESLALEYLKSVPKFNGSFEEFHEFLQNFDAIIQDI</sequence>
<organism evidence="2 3">
    <name type="scientific">Euroglyphus maynei</name>
    <name type="common">Mayne's house dust mite</name>
    <dbReference type="NCBI Taxonomy" id="6958"/>
    <lineage>
        <taxon>Eukaryota</taxon>
        <taxon>Metazoa</taxon>
        <taxon>Ecdysozoa</taxon>
        <taxon>Arthropoda</taxon>
        <taxon>Chelicerata</taxon>
        <taxon>Arachnida</taxon>
        <taxon>Acari</taxon>
        <taxon>Acariformes</taxon>
        <taxon>Sarcoptiformes</taxon>
        <taxon>Astigmata</taxon>
        <taxon>Psoroptidia</taxon>
        <taxon>Analgoidea</taxon>
        <taxon>Pyroglyphidae</taxon>
        <taxon>Pyroglyphinae</taxon>
        <taxon>Euroglyphus</taxon>
    </lineage>
</organism>
<keyword evidence="3" id="KW-1185">Reference proteome</keyword>
<gene>
    <name evidence="2" type="ORF">BLA29_010170</name>
</gene>
<dbReference type="EMBL" id="MUJZ01058755">
    <property type="protein sequence ID" value="OTF71903.1"/>
    <property type="molecule type" value="Genomic_DNA"/>
</dbReference>
<name>A0A1Y3AW86_EURMA</name>
<accession>A0A1Y3AW86</accession>
<evidence type="ECO:0000313" key="3">
    <source>
        <dbReference type="Proteomes" id="UP000194236"/>
    </source>
</evidence>
<feature type="non-terminal residue" evidence="2">
    <location>
        <position position="210"/>
    </location>
</feature>
<protein>
    <submittedName>
        <fullName evidence="2">Uncharacterized protein</fullName>
    </submittedName>
</protein>
<comment type="caution">
    <text evidence="2">The sequence shown here is derived from an EMBL/GenBank/DDBJ whole genome shotgun (WGS) entry which is preliminary data.</text>
</comment>
<feature type="compositionally biased region" description="Polar residues" evidence="1">
    <location>
        <begin position="28"/>
        <end position="53"/>
    </location>
</feature>
<reference evidence="2 3" key="1">
    <citation type="submission" date="2017-03" db="EMBL/GenBank/DDBJ databases">
        <title>Genome Survey of Euroglyphus maynei.</title>
        <authorList>
            <person name="Arlian L.G."/>
            <person name="Morgan M.S."/>
            <person name="Rider S.D."/>
        </authorList>
    </citation>
    <scope>NUCLEOTIDE SEQUENCE [LARGE SCALE GENOMIC DNA]</scope>
    <source>
        <strain evidence="2">Arlian Lab</strain>
        <tissue evidence="2">Whole body</tissue>
    </source>
</reference>
<dbReference type="Proteomes" id="UP000194236">
    <property type="component" value="Unassembled WGS sequence"/>
</dbReference>